<dbReference type="Pfam" id="PF00270">
    <property type="entry name" value="DEAD"/>
    <property type="match status" value="1"/>
</dbReference>
<dbReference type="GO" id="GO:0003676">
    <property type="term" value="F:nucleic acid binding"/>
    <property type="evidence" value="ECO:0007669"/>
    <property type="project" value="InterPro"/>
</dbReference>
<dbReference type="PROSITE" id="PS51194">
    <property type="entry name" value="HELICASE_CTER"/>
    <property type="match status" value="1"/>
</dbReference>
<feature type="region of interest" description="Disordered" evidence="12">
    <location>
        <begin position="93"/>
        <end position="114"/>
    </location>
</feature>
<dbReference type="Gene3D" id="3.40.50.300">
    <property type="entry name" value="P-loop containing nucleotide triphosphate hydrolases"/>
    <property type="match status" value="2"/>
</dbReference>
<evidence type="ECO:0000256" key="1">
    <source>
        <dbReference type="ARBA" id="ARBA00010132"/>
    </source>
</evidence>
<evidence type="ECO:0000259" key="15">
    <source>
        <dbReference type="PROSITE" id="PS51194"/>
    </source>
</evidence>
<accession>O96069</accession>
<dbReference type="GO" id="GO:0016787">
    <property type="term" value="F:hydrolase activity"/>
    <property type="evidence" value="ECO:0007669"/>
    <property type="project" value="UniProtKB-KW"/>
</dbReference>
<dbReference type="Pfam" id="PF00098">
    <property type="entry name" value="zf-CCHC"/>
    <property type="match status" value="3"/>
</dbReference>
<dbReference type="CDD" id="cd18787">
    <property type="entry name" value="SF2_C_DEAD"/>
    <property type="match status" value="1"/>
</dbReference>
<dbReference type="InterPro" id="IPR027417">
    <property type="entry name" value="P-loop_NTPase"/>
</dbReference>
<feature type="domain" description="Helicase C-terminal" evidence="15">
    <location>
        <begin position="445"/>
        <end position="592"/>
    </location>
</feature>
<dbReference type="GeneID" id="445591"/>
<dbReference type="InterPro" id="IPR014014">
    <property type="entry name" value="RNA_helicase_DEAD_Q_motif"/>
</dbReference>
<dbReference type="InterPro" id="IPR001650">
    <property type="entry name" value="Helicase_C-like"/>
</dbReference>
<proteinExistence type="evidence at transcript level"/>
<evidence type="ECO:0000256" key="2">
    <source>
        <dbReference type="ARBA" id="ARBA00012552"/>
    </source>
</evidence>
<sequence length="659" mass="71609">MFDDDWEPAPLTALGNTDFRGASSFDNPYSKKDDGGFGSGFGDSRGGARSKGCFKCGEEGHMSRECPQNTGSGFGDSRGGARSKGCFKCGEEGHMSRECPQNTGSGFGDSRGGARSKGCFKCGEEGHMSRECPQNTGSGGDHAAQEYHKAGDGDKPRPPLYIPPPPPEDEVEMFASMQRGINFGKYDAIPVEVSGLNAPKCISTFEMANLQETILVNVQKAGYDRPTPVQKYSIPIINADRDLMACAQTGSGKTAAFLLPVLTKLVESGVKSSEFSEKKTPQAIIIGPTRELVNQIFLEARKFSRSTIIHPVVVYGGTSVGYQIRAVQKGCDVLIATPGRLMDFINRGLIGLENVRFIILDEADRMLDMGFESEIRKLVSLPGMPQKNNRHTLMFSATFPDEIQKLAHDFLREDFLFLTVGRVGGACSDVTQTVISVEWKDKRSKLLELIADVNETKSRTLVFVETKRGADFLACVLCQEDFPTTSIHGDRLQQDREQALRDFKLAVCPILVATSVAARGLDIPKVEHVINYDMPREIDEYVHRIGRTGRCGNLGRATTFFDNKKDANLARSLVKILSEAQQEVPGWLGECAESAVGSNFGAEKGRFGGKDLRERGGEGITGFGSMGGGSGARSTADYDYNDGGGFDCVGVNDDDDSWD</sequence>
<accession>A0A1W2VN47</accession>
<evidence type="ECO:0000259" key="16">
    <source>
        <dbReference type="PROSITE" id="PS51195"/>
    </source>
</evidence>
<feature type="domain" description="Helicase ATP-binding" evidence="14">
    <location>
        <begin position="234"/>
        <end position="417"/>
    </location>
</feature>
<dbReference type="InterPro" id="IPR014001">
    <property type="entry name" value="Helicase_ATP-bd"/>
</dbReference>
<evidence type="ECO:0000256" key="6">
    <source>
        <dbReference type="ARBA" id="ARBA00022840"/>
    </source>
</evidence>
<dbReference type="EC" id="3.6.4.13" evidence="2"/>
<evidence type="ECO:0000256" key="5">
    <source>
        <dbReference type="ARBA" id="ARBA00022806"/>
    </source>
</evidence>
<feature type="domain" description="CCHC-type" evidence="13">
    <location>
        <begin position="86"/>
        <end position="101"/>
    </location>
</feature>
<comment type="similarity">
    <text evidence="1">Belongs to the DEAD box helicase family. DDX4/VASA subfamily.</text>
</comment>
<feature type="region of interest" description="Disordered" evidence="12">
    <location>
        <begin position="1"/>
        <end position="81"/>
    </location>
</feature>
<dbReference type="InterPro" id="IPR000629">
    <property type="entry name" value="RNA-helicase_DEAD-box_CS"/>
</dbReference>
<feature type="region of interest" description="Disordered" evidence="12">
    <location>
        <begin position="130"/>
        <end position="169"/>
    </location>
</feature>
<evidence type="ECO:0000256" key="10">
    <source>
        <dbReference type="PROSITE-ProRule" id="PRU00552"/>
    </source>
</evidence>
<dbReference type="GO" id="GO:0003724">
    <property type="term" value="F:RNA helicase activity"/>
    <property type="evidence" value="ECO:0007669"/>
    <property type="project" value="UniProtKB-EC"/>
</dbReference>
<reference evidence="17" key="1">
    <citation type="submission" date="1998-07" db="EMBL/GenBank/DDBJ databases">
        <title>Expression Patterns of Ascidian DEAD-Box Genes.</title>
        <authorList>
            <person name="Takamura K."/>
            <person name="Fujimura M."/>
        </authorList>
    </citation>
    <scope>NUCLEOTIDE SEQUENCE</scope>
    <source>
        <tissue evidence="17">Ovary</tissue>
    </source>
</reference>
<evidence type="ECO:0000256" key="8">
    <source>
        <dbReference type="ARBA" id="ARBA00081176"/>
    </source>
</evidence>
<dbReference type="SMART" id="SM00343">
    <property type="entry name" value="ZnF_C2HC"/>
    <property type="match status" value="3"/>
</dbReference>
<dbReference type="GO" id="GO:0005524">
    <property type="term" value="F:ATP binding"/>
    <property type="evidence" value="ECO:0007669"/>
    <property type="project" value="UniProtKB-KW"/>
</dbReference>
<evidence type="ECO:0000256" key="9">
    <source>
        <dbReference type="PROSITE-ProRule" id="PRU00047"/>
    </source>
</evidence>
<dbReference type="SMART" id="SM00490">
    <property type="entry name" value="HELICc"/>
    <property type="match status" value="1"/>
</dbReference>
<dbReference type="Gene3D" id="4.10.60.10">
    <property type="entry name" value="Zinc finger, CCHC-type"/>
    <property type="match status" value="3"/>
</dbReference>
<dbReference type="CDD" id="cd18052">
    <property type="entry name" value="DEADc_DDX4"/>
    <property type="match status" value="1"/>
</dbReference>
<evidence type="ECO:0000256" key="7">
    <source>
        <dbReference type="ARBA" id="ARBA00047984"/>
    </source>
</evidence>
<dbReference type="InterPro" id="IPR001878">
    <property type="entry name" value="Znf_CCHC"/>
</dbReference>
<dbReference type="InterPro" id="IPR036875">
    <property type="entry name" value="Znf_CCHC_sf"/>
</dbReference>
<dbReference type="OrthoDB" id="196131at2759"/>
<dbReference type="PANTHER" id="PTHR47958">
    <property type="entry name" value="ATP-DEPENDENT RNA HELICASE DBP3"/>
    <property type="match status" value="1"/>
</dbReference>
<dbReference type="SMR" id="O96069"/>
<evidence type="ECO:0000259" key="14">
    <source>
        <dbReference type="PROSITE" id="PS51192"/>
    </source>
</evidence>
<dbReference type="GO" id="GO:0008270">
    <property type="term" value="F:zinc ion binding"/>
    <property type="evidence" value="ECO:0007669"/>
    <property type="project" value="UniProtKB-KW"/>
</dbReference>
<feature type="domain" description="CCHC-type" evidence="13">
    <location>
        <begin position="119"/>
        <end position="134"/>
    </location>
</feature>
<keyword evidence="9" id="KW-0862">Zinc</keyword>
<evidence type="ECO:0000256" key="3">
    <source>
        <dbReference type="ARBA" id="ARBA00022741"/>
    </source>
</evidence>
<dbReference type="PROSITE" id="PS51195">
    <property type="entry name" value="Q_MOTIF"/>
    <property type="match status" value="1"/>
</dbReference>
<dbReference type="InterPro" id="IPR011545">
    <property type="entry name" value="DEAD/DEAH_box_helicase_dom"/>
</dbReference>
<name>O96069_CIOIN</name>
<dbReference type="KEGG" id="cin:445591"/>
<evidence type="ECO:0000259" key="13">
    <source>
        <dbReference type="PROSITE" id="PS50158"/>
    </source>
</evidence>
<evidence type="ECO:0000313" key="17">
    <source>
        <dbReference type="EMBL" id="BAA36711.1"/>
    </source>
</evidence>
<protein>
    <recommendedName>
        <fullName evidence="2">RNA helicase</fullName>
        <ecNumber evidence="2">3.6.4.13</ecNumber>
    </recommendedName>
    <alternativeName>
        <fullName evidence="8">DEAD box protein 4</fullName>
    </alternativeName>
</protein>
<keyword evidence="3 11" id="KW-0547">Nucleotide-binding</keyword>
<keyword evidence="9" id="KW-0479">Metal-binding</keyword>
<evidence type="ECO:0000256" key="11">
    <source>
        <dbReference type="RuleBase" id="RU000492"/>
    </source>
</evidence>
<feature type="compositionally biased region" description="Basic and acidic residues" evidence="12">
    <location>
        <begin position="143"/>
        <end position="157"/>
    </location>
</feature>
<keyword evidence="4 11" id="KW-0378">Hydrolase</keyword>
<feature type="compositionally biased region" description="Gly residues" evidence="12">
    <location>
        <begin position="36"/>
        <end position="45"/>
    </location>
</feature>
<dbReference type="FunFam" id="3.40.50.300:FF:000008">
    <property type="entry name" value="ATP-dependent RNA helicase RhlB"/>
    <property type="match status" value="1"/>
</dbReference>
<evidence type="ECO:0000256" key="4">
    <source>
        <dbReference type="ARBA" id="ARBA00022801"/>
    </source>
</evidence>
<organism evidence="17">
    <name type="scientific">Ciona intestinalis</name>
    <name type="common">Transparent sea squirt</name>
    <name type="synonym">Ascidia intestinalis</name>
    <dbReference type="NCBI Taxonomy" id="7719"/>
    <lineage>
        <taxon>Eukaryota</taxon>
        <taxon>Metazoa</taxon>
        <taxon>Chordata</taxon>
        <taxon>Tunicata</taxon>
        <taxon>Ascidiacea</taxon>
        <taxon>Phlebobranchia</taxon>
        <taxon>Cionidae</taxon>
        <taxon>Ciona</taxon>
    </lineage>
</organism>
<dbReference type="FunFam" id="3.40.50.300:FF:000397">
    <property type="entry name" value="Probable ATP-dependent RNA helicase DDX4"/>
    <property type="match status" value="1"/>
</dbReference>
<keyword evidence="6 11" id="KW-0067">ATP-binding</keyword>
<keyword evidence="9" id="KW-0863">Zinc-finger</keyword>
<dbReference type="EMBL" id="AB016604">
    <property type="protein sequence ID" value="BAA36711.1"/>
    <property type="molecule type" value="mRNA"/>
</dbReference>
<dbReference type="AlphaFoldDB" id="O96069"/>
<feature type="short sequence motif" description="Q motif" evidence="10">
    <location>
        <begin position="203"/>
        <end position="231"/>
    </location>
</feature>
<dbReference type="PROSITE" id="PS00039">
    <property type="entry name" value="DEAD_ATP_HELICASE"/>
    <property type="match status" value="1"/>
</dbReference>
<evidence type="ECO:0000256" key="12">
    <source>
        <dbReference type="SAM" id="MobiDB-lite"/>
    </source>
</evidence>
<gene>
    <name evidence="17" type="primary">CIDEAD1a</name>
</gene>
<comment type="catalytic activity">
    <reaction evidence="7">
        <text>ATP + H2O = ADP + phosphate + H(+)</text>
        <dbReference type="Rhea" id="RHEA:13065"/>
        <dbReference type="ChEBI" id="CHEBI:15377"/>
        <dbReference type="ChEBI" id="CHEBI:15378"/>
        <dbReference type="ChEBI" id="CHEBI:30616"/>
        <dbReference type="ChEBI" id="CHEBI:43474"/>
        <dbReference type="ChEBI" id="CHEBI:456216"/>
        <dbReference type="EC" id="3.6.4.13"/>
    </reaction>
</comment>
<dbReference type="PROSITE" id="PS51192">
    <property type="entry name" value="HELICASE_ATP_BIND_1"/>
    <property type="match status" value="1"/>
</dbReference>
<dbReference type="Pfam" id="PF00271">
    <property type="entry name" value="Helicase_C"/>
    <property type="match status" value="1"/>
</dbReference>
<feature type="domain" description="DEAD-box RNA helicase Q" evidence="16">
    <location>
        <begin position="203"/>
        <end position="231"/>
    </location>
</feature>
<dbReference type="SUPFAM" id="SSF57756">
    <property type="entry name" value="Retrovirus zinc finger-like domains"/>
    <property type="match status" value="2"/>
</dbReference>
<keyword evidence="5 11" id="KW-0347">Helicase</keyword>
<dbReference type="RefSeq" id="NP_001027593.1">
    <property type="nucleotide sequence ID" value="NM_001032421.1"/>
</dbReference>
<dbReference type="PROSITE" id="PS50158">
    <property type="entry name" value="ZF_CCHC"/>
    <property type="match status" value="3"/>
</dbReference>
<dbReference type="CTD" id="445591"/>
<feature type="domain" description="CCHC-type" evidence="13">
    <location>
        <begin position="53"/>
        <end position="68"/>
    </location>
</feature>
<dbReference type="SMART" id="SM00487">
    <property type="entry name" value="DEXDc"/>
    <property type="match status" value="1"/>
</dbReference>
<dbReference type="SUPFAM" id="SSF52540">
    <property type="entry name" value="P-loop containing nucleoside triphosphate hydrolases"/>
    <property type="match status" value="1"/>
</dbReference>